<keyword evidence="6 8" id="KW-0411">Iron-sulfur</keyword>
<dbReference type="PROSITE" id="PS51918">
    <property type="entry name" value="RADICAL_SAM"/>
    <property type="match status" value="1"/>
</dbReference>
<evidence type="ECO:0000256" key="5">
    <source>
        <dbReference type="ARBA" id="ARBA00023004"/>
    </source>
</evidence>
<dbReference type="PANTHER" id="PTHR10949:SF0">
    <property type="entry name" value="LIPOYL SYNTHASE, MITOCHONDRIAL"/>
    <property type="match status" value="1"/>
</dbReference>
<dbReference type="Gene3D" id="3.20.20.70">
    <property type="entry name" value="Aldolase class I"/>
    <property type="match status" value="1"/>
</dbReference>
<dbReference type="InterPro" id="IPR007197">
    <property type="entry name" value="rSAM"/>
</dbReference>
<sequence length="291" mass="31588">MRTDRPAWLTLPVPEAAALDRMKALLDQGRLHTVCESADCPNIGECFSKQTCTFMILGNSCTRNCHFCAVPHGIPAAVDNSEPAMLAATAKHLGLRHVVITSVTRDDLADGGAGQFAAVVKAVRKNLPEAGIEVLIPDFQGSLAALQTVLQAGPDILNHNMETVPRLYSSVRPQASYVRSLEVISRARQASREIVTKSGLMLGLGERIGEVVAVMSDLYQAGCQMLTLGQYLRPSPDHLPVAEYIRPAVFDRLRQKALSMGFLHVSAGPMVRSSYHADFSFSEMSKENGML</sequence>
<dbReference type="NCBIfam" id="NF004019">
    <property type="entry name" value="PRK05481.1"/>
    <property type="match status" value="1"/>
</dbReference>
<dbReference type="CDD" id="cd01335">
    <property type="entry name" value="Radical_SAM"/>
    <property type="match status" value="1"/>
</dbReference>
<keyword evidence="5 8" id="KW-0408">Iron</keyword>
<comment type="pathway">
    <text evidence="8">Protein modification; protein lipoylation via endogenous pathway; protein N(6)-(lipoyl)lysine from octanoyl-[acyl-carrier-protein]: step 2/2.</text>
</comment>
<dbReference type="InterPro" id="IPR058240">
    <property type="entry name" value="rSAM_sf"/>
</dbReference>
<gene>
    <name evidence="8 10" type="primary">lipA</name>
    <name evidence="10" type="ORF">SPACI_036060</name>
</gene>
<feature type="binding site" evidence="8">
    <location>
        <position position="35"/>
    </location>
    <ligand>
        <name>[4Fe-4S] cluster</name>
        <dbReference type="ChEBI" id="CHEBI:49883"/>
        <label>1</label>
    </ligand>
</feature>
<feature type="binding site" evidence="8">
    <location>
        <position position="40"/>
    </location>
    <ligand>
        <name>[4Fe-4S] cluster</name>
        <dbReference type="ChEBI" id="CHEBI:49883"/>
        <label>1</label>
    </ligand>
</feature>
<feature type="binding site" evidence="8">
    <location>
        <position position="61"/>
    </location>
    <ligand>
        <name>[4Fe-4S] cluster</name>
        <dbReference type="ChEBI" id="CHEBI:49883"/>
        <label>2</label>
        <note>4Fe-4S-S-AdoMet</note>
    </ligand>
</feature>
<dbReference type="InterPro" id="IPR006638">
    <property type="entry name" value="Elp3/MiaA/NifB-like_rSAM"/>
</dbReference>
<dbReference type="SUPFAM" id="SSF102114">
    <property type="entry name" value="Radical SAM enzymes"/>
    <property type="match status" value="1"/>
</dbReference>
<comment type="cofactor">
    <cofactor evidence="8">
        <name>[4Fe-4S] cluster</name>
        <dbReference type="ChEBI" id="CHEBI:49883"/>
    </cofactor>
    <text evidence="8">Binds 2 [4Fe-4S] clusters per subunit. One cluster is coordinated with 3 cysteines and an exchangeable S-adenosyl-L-methionine.</text>
</comment>
<dbReference type="EMBL" id="CP155571">
    <property type="protein sequence ID" value="XFO73499.1"/>
    <property type="molecule type" value="Genomic_DNA"/>
</dbReference>
<keyword evidence="8" id="KW-0963">Cytoplasm</keyword>
<dbReference type="NCBIfam" id="TIGR00510">
    <property type="entry name" value="lipA"/>
    <property type="match status" value="1"/>
</dbReference>
<keyword evidence="3 8" id="KW-0949">S-adenosyl-L-methionine</keyword>
<evidence type="ECO:0000313" key="10">
    <source>
        <dbReference type="EMBL" id="XFO73499.1"/>
    </source>
</evidence>
<keyword evidence="1 8" id="KW-0004">4Fe-4S</keyword>
<evidence type="ECO:0000256" key="4">
    <source>
        <dbReference type="ARBA" id="ARBA00022723"/>
    </source>
</evidence>
<dbReference type="EC" id="2.8.1.8" evidence="8"/>
<comment type="catalytic activity">
    <reaction evidence="7 8">
        <text>[[Fe-S] cluster scaffold protein carrying a second [4Fe-4S](2+) cluster] + N(6)-octanoyl-L-lysyl-[protein] + 2 oxidized [2Fe-2S]-[ferredoxin] + 2 S-adenosyl-L-methionine + 4 H(+) = [[Fe-S] cluster scaffold protein] + N(6)-[(R)-dihydrolipoyl]-L-lysyl-[protein] + 4 Fe(3+) + 2 hydrogen sulfide + 2 5'-deoxyadenosine + 2 L-methionine + 2 reduced [2Fe-2S]-[ferredoxin]</text>
        <dbReference type="Rhea" id="RHEA:16585"/>
        <dbReference type="Rhea" id="RHEA-COMP:9928"/>
        <dbReference type="Rhea" id="RHEA-COMP:10000"/>
        <dbReference type="Rhea" id="RHEA-COMP:10001"/>
        <dbReference type="Rhea" id="RHEA-COMP:10475"/>
        <dbReference type="Rhea" id="RHEA-COMP:14568"/>
        <dbReference type="Rhea" id="RHEA-COMP:14569"/>
        <dbReference type="ChEBI" id="CHEBI:15378"/>
        <dbReference type="ChEBI" id="CHEBI:17319"/>
        <dbReference type="ChEBI" id="CHEBI:29034"/>
        <dbReference type="ChEBI" id="CHEBI:29919"/>
        <dbReference type="ChEBI" id="CHEBI:33722"/>
        <dbReference type="ChEBI" id="CHEBI:33737"/>
        <dbReference type="ChEBI" id="CHEBI:33738"/>
        <dbReference type="ChEBI" id="CHEBI:57844"/>
        <dbReference type="ChEBI" id="CHEBI:59789"/>
        <dbReference type="ChEBI" id="CHEBI:78809"/>
        <dbReference type="ChEBI" id="CHEBI:83100"/>
        <dbReference type="EC" id="2.8.1.8"/>
    </reaction>
</comment>
<dbReference type="NCBIfam" id="NF009544">
    <property type="entry name" value="PRK12928.1"/>
    <property type="match status" value="1"/>
</dbReference>
<feature type="binding site" evidence="8">
    <location>
        <position position="46"/>
    </location>
    <ligand>
        <name>[4Fe-4S] cluster</name>
        <dbReference type="ChEBI" id="CHEBI:49883"/>
        <label>1</label>
    </ligand>
</feature>
<dbReference type="SFLD" id="SFLDF00271">
    <property type="entry name" value="lipoyl_synthase"/>
    <property type="match status" value="1"/>
</dbReference>
<feature type="binding site" evidence="8">
    <location>
        <position position="274"/>
    </location>
    <ligand>
        <name>[4Fe-4S] cluster</name>
        <dbReference type="ChEBI" id="CHEBI:49883"/>
        <label>1</label>
    </ligand>
</feature>
<evidence type="ECO:0000259" key="9">
    <source>
        <dbReference type="PROSITE" id="PS51918"/>
    </source>
</evidence>
<evidence type="ECO:0000256" key="8">
    <source>
        <dbReference type="HAMAP-Rule" id="MF_00206"/>
    </source>
</evidence>
<dbReference type="InterPro" id="IPR013785">
    <property type="entry name" value="Aldolase_TIM"/>
</dbReference>
<dbReference type="InterPro" id="IPR003698">
    <property type="entry name" value="Lipoyl_synth"/>
</dbReference>
<dbReference type="SMART" id="SM00729">
    <property type="entry name" value="Elp3"/>
    <property type="match status" value="1"/>
</dbReference>
<dbReference type="PIRSF" id="PIRSF005963">
    <property type="entry name" value="Lipoyl_synth"/>
    <property type="match status" value="1"/>
</dbReference>
<dbReference type="Pfam" id="PF04055">
    <property type="entry name" value="Radical_SAM"/>
    <property type="match status" value="1"/>
</dbReference>
<dbReference type="GO" id="GO:0016992">
    <property type="term" value="F:lipoate synthase activity"/>
    <property type="evidence" value="ECO:0007669"/>
    <property type="project" value="UniProtKB-EC"/>
</dbReference>
<dbReference type="Proteomes" id="UP000216052">
    <property type="component" value="Chromosome"/>
</dbReference>
<feature type="binding site" evidence="8">
    <location>
        <position position="68"/>
    </location>
    <ligand>
        <name>[4Fe-4S] cluster</name>
        <dbReference type="ChEBI" id="CHEBI:49883"/>
        <label>2</label>
        <note>4Fe-4S-S-AdoMet</note>
    </ligand>
</feature>
<organism evidence="10 11">
    <name type="scientific">Sporomusa acidovorans (strain ATCC 49682 / DSM 3132 / Mol)</name>
    <dbReference type="NCBI Taxonomy" id="1123286"/>
    <lineage>
        <taxon>Bacteria</taxon>
        <taxon>Bacillati</taxon>
        <taxon>Bacillota</taxon>
        <taxon>Negativicutes</taxon>
        <taxon>Selenomonadales</taxon>
        <taxon>Sporomusaceae</taxon>
        <taxon>Sporomusa</taxon>
    </lineage>
</organism>
<keyword evidence="4 8" id="KW-0479">Metal-binding</keyword>
<comment type="function">
    <text evidence="8">Catalyzes the radical-mediated insertion of two sulfur atoms into the C-6 and C-8 positions of the octanoyl moiety bound to the lipoyl domains of lipoate-dependent enzymes, thereby converting the octanoylated domains into lipoylated derivatives.</text>
</comment>
<feature type="binding site" evidence="8">
    <location>
        <position position="65"/>
    </location>
    <ligand>
        <name>[4Fe-4S] cluster</name>
        <dbReference type="ChEBI" id="CHEBI:49883"/>
        <label>2</label>
        <note>4Fe-4S-S-AdoMet</note>
    </ligand>
</feature>
<name>A0ABZ3J614_SPOA4</name>
<dbReference type="HAMAP" id="MF_00206">
    <property type="entry name" value="Lipoyl_synth"/>
    <property type="match status" value="1"/>
</dbReference>
<accession>A0ABZ3J614</accession>
<feature type="domain" description="Radical SAM core" evidence="9">
    <location>
        <begin position="47"/>
        <end position="263"/>
    </location>
</feature>
<evidence type="ECO:0000256" key="7">
    <source>
        <dbReference type="ARBA" id="ARBA00047326"/>
    </source>
</evidence>
<comment type="subcellular location">
    <subcellularLocation>
        <location evidence="8">Cytoplasm</location>
    </subcellularLocation>
</comment>
<dbReference type="RefSeq" id="WP_169717016.1">
    <property type="nucleotide sequence ID" value="NZ_CP155571.1"/>
</dbReference>
<evidence type="ECO:0000313" key="11">
    <source>
        <dbReference type="Proteomes" id="UP000216052"/>
    </source>
</evidence>
<comment type="similarity">
    <text evidence="8">Belongs to the radical SAM superfamily. Lipoyl synthase family.</text>
</comment>
<proteinExistence type="inferred from homology"/>
<protein>
    <recommendedName>
        <fullName evidence="8">Lipoyl synthase</fullName>
        <ecNumber evidence="8">2.8.1.8</ecNumber>
    </recommendedName>
    <alternativeName>
        <fullName evidence="8">Lip-syn</fullName>
        <shortName evidence="8">LS</shortName>
    </alternativeName>
    <alternativeName>
        <fullName evidence="8">Lipoate synthase</fullName>
    </alternativeName>
    <alternativeName>
        <fullName evidence="8">Lipoic acid synthase</fullName>
    </alternativeName>
    <alternativeName>
        <fullName evidence="8">Sulfur insertion protein LipA</fullName>
    </alternativeName>
</protein>
<evidence type="ECO:0000256" key="3">
    <source>
        <dbReference type="ARBA" id="ARBA00022691"/>
    </source>
</evidence>
<evidence type="ECO:0000256" key="6">
    <source>
        <dbReference type="ARBA" id="ARBA00023014"/>
    </source>
</evidence>
<reference evidence="10" key="1">
    <citation type="submission" date="2024-05" db="EMBL/GenBank/DDBJ databases">
        <title>Isolation and characterization of Sporomusa carbonis sp. nov., a carboxydotrophic hydrogenogen in the genus of Sporomusa isolated from a charcoal burning pile.</title>
        <authorList>
            <person name="Boeer T."/>
            <person name="Rosenbaum F."/>
            <person name="Eysell L."/>
            <person name="Mueller V."/>
            <person name="Daniel R."/>
            <person name="Poehlein A."/>
        </authorList>
    </citation>
    <scope>NUCLEOTIDE SEQUENCE [LARGE SCALE GENOMIC DNA]</scope>
    <source>
        <strain evidence="10">DSM 3132</strain>
    </source>
</reference>
<dbReference type="SFLD" id="SFLDG01058">
    <property type="entry name" value="lipoyl_synthase_like"/>
    <property type="match status" value="1"/>
</dbReference>
<keyword evidence="11" id="KW-1185">Reference proteome</keyword>
<dbReference type="PANTHER" id="PTHR10949">
    <property type="entry name" value="LIPOYL SYNTHASE"/>
    <property type="match status" value="1"/>
</dbReference>
<dbReference type="SFLD" id="SFLDS00029">
    <property type="entry name" value="Radical_SAM"/>
    <property type="match status" value="1"/>
</dbReference>
<evidence type="ECO:0000256" key="2">
    <source>
        <dbReference type="ARBA" id="ARBA00022679"/>
    </source>
</evidence>
<evidence type="ECO:0000256" key="1">
    <source>
        <dbReference type="ARBA" id="ARBA00022485"/>
    </source>
</evidence>
<keyword evidence="2 8" id="KW-0808">Transferase</keyword>